<reference evidence="1 2" key="1">
    <citation type="submission" date="2013-11" db="EMBL/GenBank/DDBJ databases">
        <title>Genome sequencing of Stegodyphus mimosarum.</title>
        <authorList>
            <person name="Bechsgaard J."/>
        </authorList>
    </citation>
    <scope>NUCLEOTIDE SEQUENCE [LARGE SCALE GENOMIC DNA]</scope>
</reference>
<sequence>MKQVRGKTNYTRFCTAIFCRFKPIIYKQFVVSRVLKKER</sequence>
<proteinExistence type="predicted"/>
<protein>
    <submittedName>
        <fullName evidence="1">Uncharacterized protein</fullName>
    </submittedName>
</protein>
<keyword evidence="2" id="KW-1185">Reference proteome</keyword>
<name>A0A087T4C2_STEMI</name>
<organism evidence="1 2">
    <name type="scientific">Stegodyphus mimosarum</name>
    <name type="common">African social velvet spider</name>
    <dbReference type="NCBI Taxonomy" id="407821"/>
    <lineage>
        <taxon>Eukaryota</taxon>
        <taxon>Metazoa</taxon>
        <taxon>Ecdysozoa</taxon>
        <taxon>Arthropoda</taxon>
        <taxon>Chelicerata</taxon>
        <taxon>Arachnida</taxon>
        <taxon>Araneae</taxon>
        <taxon>Araneomorphae</taxon>
        <taxon>Entelegynae</taxon>
        <taxon>Eresoidea</taxon>
        <taxon>Eresidae</taxon>
        <taxon>Stegodyphus</taxon>
    </lineage>
</organism>
<dbReference type="AlphaFoldDB" id="A0A087T4C2"/>
<feature type="non-terminal residue" evidence="1">
    <location>
        <position position="39"/>
    </location>
</feature>
<dbReference type="Proteomes" id="UP000054359">
    <property type="component" value="Unassembled WGS sequence"/>
</dbReference>
<evidence type="ECO:0000313" key="2">
    <source>
        <dbReference type="Proteomes" id="UP000054359"/>
    </source>
</evidence>
<gene>
    <name evidence="1" type="ORF">X975_14871</name>
</gene>
<accession>A0A087T4C2</accession>
<evidence type="ECO:0000313" key="1">
    <source>
        <dbReference type="EMBL" id="KFM59961.1"/>
    </source>
</evidence>
<dbReference type="EMBL" id="KK113363">
    <property type="protein sequence ID" value="KFM59961.1"/>
    <property type="molecule type" value="Genomic_DNA"/>
</dbReference>